<keyword evidence="4 10" id="KW-1133">Transmembrane helix</keyword>
<dbReference type="Gene3D" id="1.20.1070.10">
    <property type="entry name" value="Rhodopsin 7-helix transmembrane proteins"/>
    <property type="match status" value="1"/>
</dbReference>
<name>A0A2B4RMF6_STYPI</name>
<dbReference type="PRINTS" id="PR00237">
    <property type="entry name" value="GPCRRHODOPSN"/>
</dbReference>
<dbReference type="AlphaFoldDB" id="A0A2B4RMF6"/>
<dbReference type="InterPro" id="IPR017452">
    <property type="entry name" value="GPCR_Rhodpsn_7TM"/>
</dbReference>
<keyword evidence="7 9" id="KW-0675">Receptor</keyword>
<keyword evidence="13" id="KW-1185">Reference proteome</keyword>
<dbReference type="Pfam" id="PF00001">
    <property type="entry name" value="7tm_1"/>
    <property type="match status" value="1"/>
</dbReference>
<dbReference type="GO" id="GO:0007187">
    <property type="term" value="P:G protein-coupled receptor signaling pathway, coupled to cyclic nucleotide second messenger"/>
    <property type="evidence" value="ECO:0007669"/>
    <property type="project" value="TreeGrafter"/>
</dbReference>
<dbReference type="EMBL" id="LSMT01000352">
    <property type="protein sequence ID" value="PFX19614.1"/>
    <property type="molecule type" value="Genomic_DNA"/>
</dbReference>
<organism evidence="12 13">
    <name type="scientific">Stylophora pistillata</name>
    <name type="common">Smooth cauliflower coral</name>
    <dbReference type="NCBI Taxonomy" id="50429"/>
    <lineage>
        <taxon>Eukaryota</taxon>
        <taxon>Metazoa</taxon>
        <taxon>Cnidaria</taxon>
        <taxon>Anthozoa</taxon>
        <taxon>Hexacorallia</taxon>
        <taxon>Scleractinia</taxon>
        <taxon>Astrocoeniina</taxon>
        <taxon>Pocilloporidae</taxon>
        <taxon>Stylophora</taxon>
    </lineage>
</organism>
<dbReference type="GO" id="GO:0030594">
    <property type="term" value="F:neurotransmitter receptor activity"/>
    <property type="evidence" value="ECO:0007669"/>
    <property type="project" value="TreeGrafter"/>
</dbReference>
<dbReference type="InterPro" id="IPR000276">
    <property type="entry name" value="GPCR_Rhodpsn"/>
</dbReference>
<keyword evidence="8 9" id="KW-0807">Transducer</keyword>
<dbReference type="GO" id="GO:0004993">
    <property type="term" value="F:G protein-coupled serotonin receptor activity"/>
    <property type="evidence" value="ECO:0007669"/>
    <property type="project" value="TreeGrafter"/>
</dbReference>
<dbReference type="SUPFAM" id="SSF81321">
    <property type="entry name" value="Family A G protein-coupled receptor-like"/>
    <property type="match status" value="1"/>
</dbReference>
<evidence type="ECO:0000256" key="1">
    <source>
        <dbReference type="ARBA" id="ARBA00004651"/>
    </source>
</evidence>
<comment type="subcellular location">
    <subcellularLocation>
        <location evidence="1">Cell membrane</location>
        <topology evidence="1">Multi-pass membrane protein</topology>
    </subcellularLocation>
</comment>
<evidence type="ECO:0000256" key="3">
    <source>
        <dbReference type="ARBA" id="ARBA00022692"/>
    </source>
</evidence>
<feature type="domain" description="G-protein coupled receptors family 1 profile" evidence="11">
    <location>
        <begin position="1"/>
        <end position="119"/>
    </location>
</feature>
<keyword evidence="5 9" id="KW-0297">G-protein coupled receptor</keyword>
<evidence type="ECO:0000256" key="7">
    <source>
        <dbReference type="ARBA" id="ARBA00023170"/>
    </source>
</evidence>
<evidence type="ECO:0000259" key="11">
    <source>
        <dbReference type="PROSITE" id="PS50262"/>
    </source>
</evidence>
<dbReference type="GO" id="GO:0007268">
    <property type="term" value="P:chemical synaptic transmission"/>
    <property type="evidence" value="ECO:0007669"/>
    <property type="project" value="TreeGrafter"/>
</dbReference>
<dbReference type="GO" id="GO:0030425">
    <property type="term" value="C:dendrite"/>
    <property type="evidence" value="ECO:0007669"/>
    <property type="project" value="TreeGrafter"/>
</dbReference>
<evidence type="ECO:0000313" key="13">
    <source>
        <dbReference type="Proteomes" id="UP000225706"/>
    </source>
</evidence>
<feature type="transmembrane region" description="Helical" evidence="10">
    <location>
        <begin position="95"/>
        <end position="118"/>
    </location>
</feature>
<feature type="transmembrane region" description="Helical" evidence="10">
    <location>
        <begin position="28"/>
        <end position="48"/>
    </location>
</feature>
<dbReference type="GO" id="GO:0045202">
    <property type="term" value="C:synapse"/>
    <property type="evidence" value="ECO:0007669"/>
    <property type="project" value="GOC"/>
</dbReference>
<comment type="caution">
    <text evidence="12">The sequence shown here is derived from an EMBL/GenBank/DDBJ whole genome shotgun (WGS) entry which is preliminary data.</text>
</comment>
<evidence type="ECO:0000256" key="6">
    <source>
        <dbReference type="ARBA" id="ARBA00023136"/>
    </source>
</evidence>
<dbReference type="PROSITE" id="PS00237">
    <property type="entry name" value="G_PROTEIN_RECEP_F1_1"/>
    <property type="match status" value="1"/>
</dbReference>
<keyword evidence="6 10" id="KW-0472">Membrane</keyword>
<dbReference type="PANTHER" id="PTHR24247:SF202">
    <property type="entry name" value="5-HYDROXYTRYPTAMINE RECEPTOR 1"/>
    <property type="match status" value="1"/>
</dbReference>
<evidence type="ECO:0000256" key="8">
    <source>
        <dbReference type="ARBA" id="ARBA00023224"/>
    </source>
</evidence>
<reference evidence="13" key="1">
    <citation type="journal article" date="2017" name="bioRxiv">
        <title>Comparative analysis of the genomes of Stylophora pistillata and Acropora digitifera provides evidence for extensive differences between species of corals.</title>
        <authorList>
            <person name="Voolstra C.R."/>
            <person name="Li Y."/>
            <person name="Liew Y.J."/>
            <person name="Baumgarten S."/>
            <person name="Zoccola D."/>
            <person name="Flot J.-F."/>
            <person name="Tambutte S."/>
            <person name="Allemand D."/>
            <person name="Aranda M."/>
        </authorList>
    </citation>
    <scope>NUCLEOTIDE SEQUENCE [LARGE SCALE GENOMIC DNA]</scope>
</reference>
<feature type="transmembrane region" description="Helical" evidence="10">
    <location>
        <begin position="68"/>
        <end position="89"/>
    </location>
</feature>
<evidence type="ECO:0000256" key="10">
    <source>
        <dbReference type="SAM" id="Phobius"/>
    </source>
</evidence>
<comment type="similarity">
    <text evidence="9">Belongs to the G-protein coupled receptor 1 family.</text>
</comment>
<keyword evidence="3 9" id="KW-0812">Transmembrane</keyword>
<evidence type="ECO:0000256" key="9">
    <source>
        <dbReference type="RuleBase" id="RU000688"/>
    </source>
</evidence>
<dbReference type="GO" id="GO:0005886">
    <property type="term" value="C:plasma membrane"/>
    <property type="evidence" value="ECO:0007669"/>
    <property type="project" value="UniProtKB-SubCell"/>
</dbReference>
<dbReference type="Proteomes" id="UP000225706">
    <property type="component" value="Unassembled WGS sequence"/>
</dbReference>
<evidence type="ECO:0000313" key="12">
    <source>
        <dbReference type="EMBL" id="PFX19614.1"/>
    </source>
</evidence>
<protein>
    <submittedName>
        <fullName evidence="12">Dopamine D2-like receptor</fullName>
    </submittedName>
</protein>
<sequence length="119" mass="13345">MVGVASVPYWVYFRLVNTQTNTLSYKVYITYDIICGTSSIMNLVMISLERCISVTQPAIHRNLSRKTICVTIAAAWAYALVVASVSRISGSYLEWYPIFVSTASFFLPLFIILVAYALI</sequence>
<evidence type="ECO:0000256" key="5">
    <source>
        <dbReference type="ARBA" id="ARBA00023040"/>
    </source>
</evidence>
<keyword evidence="2" id="KW-1003">Cell membrane</keyword>
<proteinExistence type="inferred from homology"/>
<evidence type="ECO:0000256" key="4">
    <source>
        <dbReference type="ARBA" id="ARBA00022989"/>
    </source>
</evidence>
<accession>A0A2B4RMF6</accession>
<dbReference type="PROSITE" id="PS50262">
    <property type="entry name" value="G_PROTEIN_RECEP_F1_2"/>
    <property type="match status" value="1"/>
</dbReference>
<evidence type="ECO:0000256" key="2">
    <source>
        <dbReference type="ARBA" id="ARBA00022475"/>
    </source>
</evidence>
<gene>
    <name evidence="12" type="primary">D2R</name>
    <name evidence="12" type="ORF">AWC38_SpisGene15967</name>
</gene>
<dbReference type="PANTHER" id="PTHR24247">
    <property type="entry name" value="5-HYDROXYTRYPTAMINE RECEPTOR"/>
    <property type="match status" value="1"/>
</dbReference>